<dbReference type="RefSeq" id="WP_282766207.1">
    <property type="nucleotide sequence ID" value="NZ_JASCTH010000037.1"/>
</dbReference>
<feature type="domain" description="N-acetyltransferase" evidence="1">
    <location>
        <begin position="11"/>
        <end position="164"/>
    </location>
</feature>
<gene>
    <name evidence="2" type="ORF">QLQ12_39965</name>
</gene>
<name>A0ABT6WYH7_9ACTN</name>
<dbReference type="Proteomes" id="UP001241758">
    <property type="component" value="Unassembled WGS sequence"/>
</dbReference>
<evidence type="ECO:0000313" key="2">
    <source>
        <dbReference type="EMBL" id="MDI6104786.1"/>
    </source>
</evidence>
<protein>
    <submittedName>
        <fullName evidence="2">GNAT family N-acetyltransferase</fullName>
        <ecNumber evidence="2">2.3.1.-</ecNumber>
    </submittedName>
</protein>
<dbReference type="SUPFAM" id="SSF55729">
    <property type="entry name" value="Acyl-CoA N-acyltransferases (Nat)"/>
    <property type="match status" value="1"/>
</dbReference>
<keyword evidence="2" id="KW-0012">Acyltransferase</keyword>
<organism evidence="2 3">
    <name type="scientific">Actinoplanes sandaracinus</name>
    <dbReference type="NCBI Taxonomy" id="3045177"/>
    <lineage>
        <taxon>Bacteria</taxon>
        <taxon>Bacillati</taxon>
        <taxon>Actinomycetota</taxon>
        <taxon>Actinomycetes</taxon>
        <taxon>Micromonosporales</taxon>
        <taxon>Micromonosporaceae</taxon>
        <taxon>Actinoplanes</taxon>
    </lineage>
</organism>
<dbReference type="Gene3D" id="3.40.630.30">
    <property type="match status" value="1"/>
</dbReference>
<dbReference type="InterPro" id="IPR000182">
    <property type="entry name" value="GNAT_dom"/>
</dbReference>
<dbReference type="Pfam" id="PF13527">
    <property type="entry name" value="Acetyltransf_9"/>
    <property type="match status" value="1"/>
</dbReference>
<sequence>MENDIDTPRTAHTADLTEQELLAVRRLLDGAFPADEAYTEHDHEHALGGVHAMLWEGNELVAHGSVVMRRLLLEGRALRTGYVEAVAVRADRRRRGHGHAIMAALERVITGAYDIGALSASGMAGDFYASRGWLMWPGTVSVLTPRGIERAEDEEGGIYVLPAGVQPTIGGDLACDWRDGEPW</sequence>
<evidence type="ECO:0000313" key="3">
    <source>
        <dbReference type="Proteomes" id="UP001241758"/>
    </source>
</evidence>
<accession>A0ABT6WYH7</accession>
<dbReference type="EC" id="2.3.1.-" evidence="2"/>
<dbReference type="GO" id="GO:0016746">
    <property type="term" value="F:acyltransferase activity"/>
    <property type="evidence" value="ECO:0007669"/>
    <property type="project" value="UniProtKB-KW"/>
</dbReference>
<reference evidence="2 3" key="1">
    <citation type="submission" date="2023-05" db="EMBL/GenBank/DDBJ databases">
        <title>Actinoplanes sp. NEAU-A12 genome sequencing.</title>
        <authorList>
            <person name="Wang Z.-S."/>
        </authorList>
    </citation>
    <scope>NUCLEOTIDE SEQUENCE [LARGE SCALE GENOMIC DNA]</scope>
    <source>
        <strain evidence="2 3">NEAU-A12</strain>
    </source>
</reference>
<comment type="caution">
    <text evidence="2">The sequence shown here is derived from an EMBL/GenBank/DDBJ whole genome shotgun (WGS) entry which is preliminary data.</text>
</comment>
<proteinExistence type="predicted"/>
<dbReference type="EMBL" id="JASCTH010000037">
    <property type="protein sequence ID" value="MDI6104786.1"/>
    <property type="molecule type" value="Genomic_DNA"/>
</dbReference>
<dbReference type="InterPro" id="IPR016181">
    <property type="entry name" value="Acyl_CoA_acyltransferase"/>
</dbReference>
<evidence type="ECO:0000259" key="1">
    <source>
        <dbReference type="PROSITE" id="PS51186"/>
    </source>
</evidence>
<dbReference type="PROSITE" id="PS51186">
    <property type="entry name" value="GNAT"/>
    <property type="match status" value="1"/>
</dbReference>
<keyword evidence="3" id="KW-1185">Reference proteome</keyword>
<keyword evidence="2" id="KW-0808">Transferase</keyword>